<feature type="chain" id="PRO_5017061399" description="Secreted protein" evidence="1">
    <location>
        <begin position="21"/>
        <end position="65"/>
    </location>
</feature>
<reference evidence="2 3" key="1">
    <citation type="submission" date="2018-06" db="EMBL/GenBank/DDBJ databases">
        <authorList>
            <consortium name="Pathogen Informatics"/>
            <person name="Doyle S."/>
        </authorList>
    </citation>
    <scope>NUCLEOTIDE SEQUENCE [LARGE SCALE GENOMIC DNA]</scope>
    <source>
        <strain evidence="2 3">NCTC11470</strain>
    </source>
</reference>
<accession>A0A380PPX9</accession>
<evidence type="ECO:0000256" key="1">
    <source>
        <dbReference type="SAM" id="SignalP"/>
    </source>
</evidence>
<protein>
    <recommendedName>
        <fullName evidence="4">Secreted protein</fullName>
    </recommendedName>
</protein>
<dbReference type="EMBL" id="UHJA01000001">
    <property type="protein sequence ID" value="SUP75571.1"/>
    <property type="molecule type" value="Genomic_DNA"/>
</dbReference>
<evidence type="ECO:0000313" key="3">
    <source>
        <dbReference type="Proteomes" id="UP000254835"/>
    </source>
</evidence>
<sequence>MKPPRYLVLIGVLIFSDSHATVNTLTLIDSYPTQDGKVCVYSDGHRTESIVKKGVGSCPSKKIFR</sequence>
<organism evidence="2 3">
    <name type="scientific">Yersinia frederiksenii</name>
    <dbReference type="NCBI Taxonomy" id="29484"/>
    <lineage>
        <taxon>Bacteria</taxon>
        <taxon>Pseudomonadati</taxon>
        <taxon>Pseudomonadota</taxon>
        <taxon>Gammaproteobacteria</taxon>
        <taxon>Enterobacterales</taxon>
        <taxon>Yersiniaceae</taxon>
        <taxon>Yersinia</taxon>
    </lineage>
</organism>
<feature type="signal peptide" evidence="1">
    <location>
        <begin position="1"/>
        <end position="20"/>
    </location>
</feature>
<evidence type="ECO:0008006" key="4">
    <source>
        <dbReference type="Google" id="ProtNLM"/>
    </source>
</evidence>
<gene>
    <name evidence="2" type="ORF">NCTC11470_00584</name>
</gene>
<name>A0A380PPX9_YERFR</name>
<keyword evidence="1" id="KW-0732">Signal</keyword>
<proteinExistence type="predicted"/>
<dbReference type="Proteomes" id="UP000254835">
    <property type="component" value="Unassembled WGS sequence"/>
</dbReference>
<evidence type="ECO:0000313" key="2">
    <source>
        <dbReference type="EMBL" id="SUP75571.1"/>
    </source>
</evidence>
<dbReference type="AlphaFoldDB" id="A0A380PPX9"/>